<keyword evidence="2" id="KW-0663">Pyridoxal phosphate</keyword>
<accession>A0ABU8NJT7</accession>
<dbReference type="PANTHER" id="PTHR46577:SF2">
    <property type="entry name" value="TRANSCRIPTIONAL REGULATORY PROTEIN"/>
    <property type="match status" value="1"/>
</dbReference>
<dbReference type="RefSeq" id="WP_288879306.1">
    <property type="nucleotide sequence ID" value="NZ_CBFGNQ010000002.1"/>
</dbReference>
<dbReference type="InterPro" id="IPR015424">
    <property type="entry name" value="PyrdxlP-dep_Trfase"/>
</dbReference>
<dbReference type="Gene3D" id="3.40.640.10">
    <property type="entry name" value="Type I PLP-dependent aspartate aminotransferase-like (Major domain)"/>
    <property type="match status" value="1"/>
</dbReference>
<dbReference type="SMART" id="SM00345">
    <property type="entry name" value="HTH_GNTR"/>
    <property type="match status" value="1"/>
</dbReference>
<evidence type="ECO:0000256" key="2">
    <source>
        <dbReference type="ARBA" id="ARBA00022898"/>
    </source>
</evidence>
<evidence type="ECO:0000313" key="7">
    <source>
        <dbReference type="EMBL" id="MEJ2902518.1"/>
    </source>
</evidence>
<dbReference type="InterPro" id="IPR000524">
    <property type="entry name" value="Tscrpt_reg_HTH_GntR"/>
</dbReference>
<keyword evidence="8" id="KW-1185">Reference proteome</keyword>
<dbReference type="PANTHER" id="PTHR46577">
    <property type="entry name" value="HTH-TYPE TRANSCRIPTIONAL REGULATORY PROTEIN GABR"/>
    <property type="match status" value="1"/>
</dbReference>
<evidence type="ECO:0000259" key="6">
    <source>
        <dbReference type="PROSITE" id="PS50949"/>
    </source>
</evidence>
<dbReference type="CDD" id="cd07377">
    <property type="entry name" value="WHTH_GntR"/>
    <property type="match status" value="1"/>
</dbReference>
<dbReference type="EMBL" id="JBBEUB010000002">
    <property type="protein sequence ID" value="MEJ2902518.1"/>
    <property type="molecule type" value="Genomic_DNA"/>
</dbReference>
<evidence type="ECO:0000256" key="5">
    <source>
        <dbReference type="ARBA" id="ARBA00023163"/>
    </source>
</evidence>
<dbReference type="PROSITE" id="PS50949">
    <property type="entry name" value="HTH_GNTR"/>
    <property type="match status" value="1"/>
</dbReference>
<dbReference type="InterPro" id="IPR036388">
    <property type="entry name" value="WH-like_DNA-bd_sf"/>
</dbReference>
<dbReference type="Proteomes" id="UP001378956">
    <property type="component" value="Unassembled WGS sequence"/>
</dbReference>
<gene>
    <name evidence="7" type="ORF">WAE58_08770</name>
</gene>
<keyword evidence="4" id="KW-0238">DNA-binding</keyword>
<comment type="similarity">
    <text evidence="1">In the C-terminal section; belongs to the class-I pyridoxal-phosphate-dependent aminotransferase family.</text>
</comment>
<dbReference type="InterPro" id="IPR015421">
    <property type="entry name" value="PyrdxlP-dep_Trfase_major"/>
</dbReference>
<proteinExistence type="inferred from homology"/>
<evidence type="ECO:0000256" key="4">
    <source>
        <dbReference type="ARBA" id="ARBA00023125"/>
    </source>
</evidence>
<keyword evidence="7" id="KW-0808">Transferase</keyword>
<dbReference type="InterPro" id="IPR004839">
    <property type="entry name" value="Aminotransferase_I/II_large"/>
</dbReference>
<evidence type="ECO:0000256" key="3">
    <source>
        <dbReference type="ARBA" id="ARBA00023015"/>
    </source>
</evidence>
<comment type="caution">
    <text evidence="7">The sequence shown here is derived from an EMBL/GenBank/DDBJ whole genome shotgun (WGS) entry which is preliminary data.</text>
</comment>
<sequence>MLPFDTLITIDKTLSVSVYQQIANQILMLIKNGIVKSGSYLPGTRELARMVVVHRKTIIAAYNELSAQGWITVIPQKGFIVVPNLPEVQPQQWDQQKAGFAYESSMPSPFYKTNQYGVIPLASDTMVHELIIDDGHPDMRLAPMDLLNREYRSRLKKVQTFKRVSATLAAGSFNLRETMISHMAQTRGLQAQASNIMMTHGAQMSIYIAASLLLKPGDNVIVGEPGYFVANQVFESLGANVIRMPVDQDGINTDLIATACQKLNIRMLYLVPHHHHPTTVTLSPQRRMRILELAEEHNFTIVEDDYDYDFHYSSSPYLPLASGNHQNRVVYIGSFSKSLSTSIRIGFMIASADFIAHAVHIRRLIDLKGDHIMEDSLAALIENGDINRYLKKNNKIYKERRDHLIKMLDTYLKGIVSYEKPDGGMAIWVKFDPNYPIEQISIKAAKQGLYMNNGKLFDNNGVSYNAIRFGFASLTLPEITKAVQIISSSLVLTLQPK</sequence>
<dbReference type="SUPFAM" id="SSF53383">
    <property type="entry name" value="PLP-dependent transferases"/>
    <property type="match status" value="1"/>
</dbReference>
<name>A0ABU8NJT7_9SPHI</name>
<keyword evidence="5" id="KW-0804">Transcription</keyword>
<keyword evidence="3" id="KW-0805">Transcription regulation</keyword>
<dbReference type="CDD" id="cd00609">
    <property type="entry name" value="AAT_like"/>
    <property type="match status" value="1"/>
</dbReference>
<dbReference type="InterPro" id="IPR051446">
    <property type="entry name" value="HTH_trans_reg/aminotransferase"/>
</dbReference>
<keyword evidence="7" id="KW-0032">Aminotransferase</keyword>
<feature type="domain" description="HTH gntR-type" evidence="6">
    <location>
        <begin position="16"/>
        <end position="84"/>
    </location>
</feature>
<reference evidence="7 8" key="1">
    <citation type="submission" date="2024-03" db="EMBL/GenBank/DDBJ databases">
        <title>Sequence of Lycoming College Course Isolates.</title>
        <authorList>
            <person name="Plotts O."/>
            <person name="Newman J."/>
        </authorList>
    </citation>
    <scope>NUCLEOTIDE SEQUENCE [LARGE SCALE GENOMIC DNA]</scope>
    <source>
        <strain evidence="7 8">CJB-3</strain>
    </source>
</reference>
<evidence type="ECO:0000313" key="8">
    <source>
        <dbReference type="Proteomes" id="UP001378956"/>
    </source>
</evidence>
<protein>
    <submittedName>
        <fullName evidence="7">PLP-dependent aminotransferase family protein</fullName>
    </submittedName>
</protein>
<organism evidence="7 8">
    <name type="scientific">Pedobacter panaciterrae</name>
    <dbReference type="NCBI Taxonomy" id="363849"/>
    <lineage>
        <taxon>Bacteria</taxon>
        <taxon>Pseudomonadati</taxon>
        <taxon>Bacteroidota</taxon>
        <taxon>Sphingobacteriia</taxon>
        <taxon>Sphingobacteriales</taxon>
        <taxon>Sphingobacteriaceae</taxon>
        <taxon>Pedobacter</taxon>
    </lineage>
</organism>
<dbReference type="Pfam" id="PF00392">
    <property type="entry name" value="GntR"/>
    <property type="match status" value="1"/>
</dbReference>
<dbReference type="SUPFAM" id="SSF46785">
    <property type="entry name" value="Winged helix' DNA-binding domain"/>
    <property type="match status" value="1"/>
</dbReference>
<dbReference type="Pfam" id="PF00155">
    <property type="entry name" value="Aminotran_1_2"/>
    <property type="match status" value="1"/>
</dbReference>
<evidence type="ECO:0000256" key="1">
    <source>
        <dbReference type="ARBA" id="ARBA00005384"/>
    </source>
</evidence>
<dbReference type="InterPro" id="IPR036390">
    <property type="entry name" value="WH_DNA-bd_sf"/>
</dbReference>
<dbReference type="Gene3D" id="1.10.10.10">
    <property type="entry name" value="Winged helix-like DNA-binding domain superfamily/Winged helix DNA-binding domain"/>
    <property type="match status" value="1"/>
</dbReference>
<dbReference type="GO" id="GO:0008483">
    <property type="term" value="F:transaminase activity"/>
    <property type="evidence" value="ECO:0007669"/>
    <property type="project" value="UniProtKB-KW"/>
</dbReference>